<feature type="region of interest" description="Disordered" evidence="1">
    <location>
        <begin position="14"/>
        <end position="62"/>
    </location>
</feature>
<dbReference type="AlphaFoldDB" id="A0A6J3MDT5"/>
<sequence>MTRRCWRRRVLRGKERGRQPKRHLGVFSRGSSPKKMSVHVLQGHDGTSSPTSPFPSPPQLPGISHRMMQVRARSITQQLTSQVGKNCRMSLDASITIHTHTHTHTHAAVSPRPPGCARALSTWSSTRHDIMAVDLHPSRCQPRSAEALKSP</sequence>
<keyword evidence="2" id="KW-1185">Reference proteome</keyword>
<dbReference type="RefSeq" id="XP_033463206.1">
    <property type="nucleotide sequence ID" value="XM_033598874.1"/>
</dbReference>
<proteinExistence type="predicted"/>
<reference evidence="3" key="1">
    <citation type="submission" date="2020-01" db="EMBL/GenBank/DDBJ databases">
        <authorList>
            <consortium name="DOE Joint Genome Institute"/>
            <person name="Haridas S."/>
            <person name="Albert R."/>
            <person name="Binder M."/>
            <person name="Bloem J."/>
            <person name="Labutti K."/>
            <person name="Salamov A."/>
            <person name="Andreopoulos B."/>
            <person name="Baker S.E."/>
            <person name="Barry K."/>
            <person name="Bills G."/>
            <person name="Bluhm B.H."/>
            <person name="Cannon C."/>
            <person name="Castanera R."/>
            <person name="Culley D.E."/>
            <person name="Daum C."/>
            <person name="Ezra D."/>
            <person name="Gonzalez J.B."/>
            <person name="Henrissat B."/>
            <person name="Kuo A."/>
            <person name="Liang C."/>
            <person name="Lipzen A."/>
            <person name="Lutzoni F."/>
            <person name="Magnuson J."/>
            <person name="Mondo S."/>
            <person name="Nolan M."/>
            <person name="Ohm R."/>
            <person name="Pangilinan J."/>
            <person name="Park H.-J."/>
            <person name="Ramirez L."/>
            <person name="Alfaro M."/>
            <person name="Sun H."/>
            <person name="Tritt A."/>
            <person name="Yoshinaga Y."/>
            <person name="Zwiers L.-H."/>
            <person name="Turgeon B.G."/>
            <person name="Goodwin S.B."/>
            <person name="Spatafora J.W."/>
            <person name="Crous P.W."/>
            <person name="Grigoriev I.V."/>
        </authorList>
    </citation>
    <scope>NUCLEOTIDE SEQUENCE</scope>
    <source>
        <strain evidence="3">CBS 342.82</strain>
    </source>
</reference>
<reference evidence="3" key="3">
    <citation type="submission" date="2025-08" db="UniProtKB">
        <authorList>
            <consortium name="RefSeq"/>
        </authorList>
    </citation>
    <scope>IDENTIFICATION</scope>
    <source>
        <strain evidence="3">CBS 342.82</strain>
    </source>
</reference>
<dbReference type="Proteomes" id="UP000504637">
    <property type="component" value="Unplaced"/>
</dbReference>
<evidence type="ECO:0000313" key="3">
    <source>
        <dbReference type="RefSeq" id="XP_033463206.1"/>
    </source>
</evidence>
<reference evidence="3" key="2">
    <citation type="submission" date="2020-04" db="EMBL/GenBank/DDBJ databases">
        <authorList>
            <consortium name="NCBI Genome Project"/>
        </authorList>
    </citation>
    <scope>NUCLEOTIDE SEQUENCE</scope>
    <source>
        <strain evidence="3">CBS 342.82</strain>
    </source>
</reference>
<gene>
    <name evidence="3" type="ORF">K489DRAFT_108644</name>
</gene>
<name>A0A6J3MDT5_9PEZI</name>
<accession>A0A6J3MDT5</accession>
<protein>
    <submittedName>
        <fullName evidence="3">Uncharacterized protein</fullName>
    </submittedName>
</protein>
<evidence type="ECO:0000256" key="1">
    <source>
        <dbReference type="SAM" id="MobiDB-lite"/>
    </source>
</evidence>
<dbReference type="GeneID" id="54356673"/>
<evidence type="ECO:0000313" key="2">
    <source>
        <dbReference type="Proteomes" id="UP000504637"/>
    </source>
</evidence>
<organism evidence="3">
    <name type="scientific">Dissoconium aciculare CBS 342.82</name>
    <dbReference type="NCBI Taxonomy" id="1314786"/>
    <lineage>
        <taxon>Eukaryota</taxon>
        <taxon>Fungi</taxon>
        <taxon>Dikarya</taxon>
        <taxon>Ascomycota</taxon>
        <taxon>Pezizomycotina</taxon>
        <taxon>Dothideomycetes</taxon>
        <taxon>Dothideomycetidae</taxon>
        <taxon>Mycosphaerellales</taxon>
        <taxon>Dissoconiaceae</taxon>
        <taxon>Dissoconium</taxon>
    </lineage>
</organism>